<dbReference type="RefSeq" id="WP_141151131.1">
    <property type="nucleotide sequence ID" value="NZ_VHLG01000023.1"/>
</dbReference>
<accession>A0A506TZ53</accession>
<dbReference type="PROSITE" id="PS50977">
    <property type="entry name" value="HTH_TETR_2"/>
    <property type="match status" value="1"/>
</dbReference>
<evidence type="ECO:0000256" key="1">
    <source>
        <dbReference type="ARBA" id="ARBA00023125"/>
    </source>
</evidence>
<gene>
    <name evidence="4" type="ORF">FJU08_21620</name>
</gene>
<comment type="caution">
    <text evidence="4">The sequence shown here is derived from an EMBL/GenBank/DDBJ whole genome shotgun (WGS) entry which is preliminary data.</text>
</comment>
<feature type="DNA-binding region" description="H-T-H motif" evidence="2">
    <location>
        <begin position="37"/>
        <end position="56"/>
    </location>
</feature>
<dbReference type="PRINTS" id="PR00455">
    <property type="entry name" value="HTHTETR"/>
</dbReference>
<evidence type="ECO:0000313" key="4">
    <source>
        <dbReference type="EMBL" id="TPW26770.1"/>
    </source>
</evidence>
<protein>
    <submittedName>
        <fullName evidence="4">TetR/AcrR family transcriptional regulator</fullName>
    </submittedName>
</protein>
<dbReference type="PANTHER" id="PTHR30055:SF223">
    <property type="entry name" value="HTH-TYPE TRANSCRIPTIONAL REGULATOR UIDR"/>
    <property type="match status" value="1"/>
</dbReference>
<dbReference type="AlphaFoldDB" id="A0A506TZ53"/>
<reference evidence="4 5" key="1">
    <citation type="submission" date="2019-06" db="EMBL/GenBank/DDBJ databases">
        <authorList>
            <person name="Li M."/>
        </authorList>
    </citation>
    <scope>NUCLEOTIDE SEQUENCE [LARGE SCALE GENOMIC DNA]</scope>
    <source>
        <strain evidence="4 5">BGMRC2036</strain>
    </source>
</reference>
<dbReference type="SUPFAM" id="SSF46689">
    <property type="entry name" value="Homeodomain-like"/>
    <property type="match status" value="1"/>
</dbReference>
<evidence type="ECO:0000256" key="2">
    <source>
        <dbReference type="PROSITE-ProRule" id="PRU00335"/>
    </source>
</evidence>
<dbReference type="InterPro" id="IPR050109">
    <property type="entry name" value="HTH-type_TetR-like_transc_reg"/>
</dbReference>
<evidence type="ECO:0000259" key="3">
    <source>
        <dbReference type="PROSITE" id="PS50977"/>
    </source>
</evidence>
<organism evidence="4 5">
    <name type="scientific">Martelella alba</name>
    <dbReference type="NCBI Taxonomy" id="2590451"/>
    <lineage>
        <taxon>Bacteria</taxon>
        <taxon>Pseudomonadati</taxon>
        <taxon>Pseudomonadota</taxon>
        <taxon>Alphaproteobacteria</taxon>
        <taxon>Hyphomicrobiales</taxon>
        <taxon>Aurantimonadaceae</taxon>
        <taxon>Martelella</taxon>
    </lineage>
</organism>
<dbReference type="GO" id="GO:0003700">
    <property type="term" value="F:DNA-binding transcription factor activity"/>
    <property type="evidence" value="ECO:0007669"/>
    <property type="project" value="TreeGrafter"/>
</dbReference>
<proteinExistence type="predicted"/>
<feature type="domain" description="HTH tetR-type" evidence="3">
    <location>
        <begin position="14"/>
        <end position="74"/>
    </location>
</feature>
<dbReference type="Pfam" id="PF00440">
    <property type="entry name" value="TetR_N"/>
    <property type="match status" value="1"/>
</dbReference>
<keyword evidence="1 2" id="KW-0238">DNA-binding</keyword>
<name>A0A506TZ53_9HYPH</name>
<dbReference type="GO" id="GO:0000976">
    <property type="term" value="F:transcription cis-regulatory region binding"/>
    <property type="evidence" value="ECO:0007669"/>
    <property type="project" value="TreeGrafter"/>
</dbReference>
<keyword evidence="5" id="KW-1185">Reference proteome</keyword>
<dbReference type="Gene3D" id="1.10.357.10">
    <property type="entry name" value="Tetracycline Repressor, domain 2"/>
    <property type="match status" value="1"/>
</dbReference>
<dbReference type="InterPro" id="IPR009057">
    <property type="entry name" value="Homeodomain-like_sf"/>
</dbReference>
<dbReference type="Proteomes" id="UP000318801">
    <property type="component" value="Unassembled WGS sequence"/>
</dbReference>
<dbReference type="InterPro" id="IPR001647">
    <property type="entry name" value="HTH_TetR"/>
</dbReference>
<dbReference type="EMBL" id="VHLG01000023">
    <property type="protein sequence ID" value="TPW26770.1"/>
    <property type="molecule type" value="Genomic_DNA"/>
</dbReference>
<dbReference type="OrthoDB" id="9816431at2"/>
<sequence length="184" mass="19946">MPKGPNTRGPSREKRTRQGIIAAALSQFTQNGFAATTMEDISQECSGAKGTLYRYFARKEDLFLAIVTNVVSGILREARQIPQAEGETVKAYIKSTLLPVMYLTEASGRGDIARLVLTESRAFPDLAPPLSRISLSTIPRAFRGSFASGGRGKRNSGGRECERTLLSSHCALVARAGQQWHTGS</sequence>
<evidence type="ECO:0000313" key="5">
    <source>
        <dbReference type="Proteomes" id="UP000318801"/>
    </source>
</evidence>
<dbReference type="PANTHER" id="PTHR30055">
    <property type="entry name" value="HTH-TYPE TRANSCRIPTIONAL REGULATOR RUTR"/>
    <property type="match status" value="1"/>
</dbReference>